<dbReference type="InterPro" id="IPR000307">
    <property type="entry name" value="Ribosomal_bS16"/>
</dbReference>
<dbReference type="NCBIfam" id="TIGR00002">
    <property type="entry name" value="S16"/>
    <property type="match status" value="1"/>
</dbReference>
<evidence type="ECO:0000256" key="3">
    <source>
        <dbReference type="HAMAP-Rule" id="MF_00385"/>
    </source>
</evidence>
<reference evidence="5" key="1">
    <citation type="submission" date="2020-10" db="EMBL/GenBank/DDBJ databases">
        <authorList>
            <person name="Gilroy R."/>
        </authorList>
    </citation>
    <scope>NUCLEOTIDE SEQUENCE</scope>
    <source>
        <strain evidence="5">B1-16210</strain>
    </source>
</reference>
<dbReference type="GO" id="GO:0005737">
    <property type="term" value="C:cytoplasm"/>
    <property type="evidence" value="ECO:0007669"/>
    <property type="project" value="UniProtKB-ARBA"/>
</dbReference>
<accession>A0A940IBX1</accession>
<sequence>MATVIRLARFGAKKRPYYHVVVTDSRNARNSGNILATVGKYDPMLPRDSERRVVLNVDEVKQWLAKGAKPSDRVYRFLANAGLVAARVVPNQTKKNQQSEKTLMKIKDKQEKLAKIAEEQAAAEAAAKAAAEAPAEESAPAAESEAPVAE</sequence>
<evidence type="ECO:0000256" key="4">
    <source>
        <dbReference type="SAM" id="MobiDB-lite"/>
    </source>
</evidence>
<dbReference type="InterPro" id="IPR023803">
    <property type="entry name" value="Ribosomal_bS16_dom_sf"/>
</dbReference>
<dbReference type="GO" id="GO:0015935">
    <property type="term" value="C:small ribosomal subunit"/>
    <property type="evidence" value="ECO:0007669"/>
    <property type="project" value="TreeGrafter"/>
</dbReference>
<dbReference type="SUPFAM" id="SSF54565">
    <property type="entry name" value="Ribosomal protein S16"/>
    <property type="match status" value="1"/>
</dbReference>
<evidence type="ECO:0000313" key="6">
    <source>
        <dbReference type="Proteomes" id="UP000721442"/>
    </source>
</evidence>
<dbReference type="Pfam" id="PF00886">
    <property type="entry name" value="Ribosomal_S16"/>
    <property type="match status" value="1"/>
</dbReference>
<dbReference type="HAMAP" id="MF_00385">
    <property type="entry name" value="Ribosomal_bS16"/>
    <property type="match status" value="1"/>
</dbReference>
<dbReference type="Proteomes" id="UP000721442">
    <property type="component" value="Unassembled WGS sequence"/>
</dbReference>
<proteinExistence type="inferred from homology"/>
<dbReference type="PROSITE" id="PS00732">
    <property type="entry name" value="RIBOSOMAL_S16"/>
    <property type="match status" value="1"/>
</dbReference>
<reference evidence="5" key="2">
    <citation type="journal article" date="2021" name="PeerJ">
        <title>Extensive microbial diversity within the chicken gut microbiome revealed by metagenomics and culture.</title>
        <authorList>
            <person name="Gilroy R."/>
            <person name="Ravi A."/>
            <person name="Getino M."/>
            <person name="Pursley I."/>
            <person name="Horton D.L."/>
            <person name="Alikhan N.F."/>
            <person name="Baker D."/>
            <person name="Gharbi K."/>
            <person name="Hall N."/>
            <person name="Watson M."/>
            <person name="Adriaenssens E.M."/>
            <person name="Foster-Nyarko E."/>
            <person name="Jarju S."/>
            <person name="Secka A."/>
            <person name="Antonio M."/>
            <person name="Oren A."/>
            <person name="Chaudhuri R.R."/>
            <person name="La Ragione R."/>
            <person name="Hildebrand F."/>
            <person name="Pallen M.J."/>
        </authorList>
    </citation>
    <scope>NUCLEOTIDE SEQUENCE</scope>
    <source>
        <strain evidence="5">B1-16210</strain>
    </source>
</reference>
<organism evidence="5 6">
    <name type="scientific">Candidatus Enterousia excrementavium</name>
    <dbReference type="NCBI Taxonomy" id="2840789"/>
    <lineage>
        <taxon>Bacteria</taxon>
        <taxon>Pseudomonadati</taxon>
        <taxon>Pseudomonadota</taxon>
        <taxon>Alphaproteobacteria</taxon>
        <taxon>Candidatus Enterousia</taxon>
    </lineage>
</organism>
<protein>
    <recommendedName>
        <fullName evidence="3">Small ribosomal subunit protein bS16</fullName>
    </recommendedName>
</protein>
<evidence type="ECO:0000256" key="1">
    <source>
        <dbReference type="ARBA" id="ARBA00022980"/>
    </source>
</evidence>
<dbReference type="EMBL" id="JADINE010000024">
    <property type="protein sequence ID" value="MBO8407147.1"/>
    <property type="molecule type" value="Genomic_DNA"/>
</dbReference>
<dbReference type="AlphaFoldDB" id="A0A940IBX1"/>
<gene>
    <name evidence="3 5" type="primary">rpsP</name>
    <name evidence="5" type="ORF">IAC77_01640</name>
</gene>
<dbReference type="InterPro" id="IPR020592">
    <property type="entry name" value="Ribosomal_bS16_CS"/>
</dbReference>
<name>A0A940IBX1_9PROT</name>
<comment type="caution">
    <text evidence="5">The sequence shown here is derived from an EMBL/GenBank/DDBJ whole genome shotgun (WGS) entry which is preliminary data.</text>
</comment>
<dbReference type="GO" id="GO:0003735">
    <property type="term" value="F:structural constituent of ribosome"/>
    <property type="evidence" value="ECO:0007669"/>
    <property type="project" value="InterPro"/>
</dbReference>
<dbReference type="PANTHER" id="PTHR12919:SF20">
    <property type="entry name" value="SMALL RIBOSOMAL SUBUNIT PROTEIN BS16M"/>
    <property type="match status" value="1"/>
</dbReference>
<comment type="similarity">
    <text evidence="3">Belongs to the bacterial ribosomal protein bS16 family.</text>
</comment>
<evidence type="ECO:0000313" key="5">
    <source>
        <dbReference type="EMBL" id="MBO8407147.1"/>
    </source>
</evidence>
<dbReference type="PANTHER" id="PTHR12919">
    <property type="entry name" value="30S RIBOSOMAL PROTEIN S16"/>
    <property type="match status" value="1"/>
</dbReference>
<feature type="region of interest" description="Disordered" evidence="4">
    <location>
        <begin position="124"/>
        <end position="150"/>
    </location>
</feature>
<evidence type="ECO:0000256" key="2">
    <source>
        <dbReference type="ARBA" id="ARBA00023274"/>
    </source>
</evidence>
<keyword evidence="2 3" id="KW-0687">Ribonucleoprotein</keyword>
<keyword evidence="1 3" id="KW-0689">Ribosomal protein</keyword>
<dbReference type="GO" id="GO:0006412">
    <property type="term" value="P:translation"/>
    <property type="evidence" value="ECO:0007669"/>
    <property type="project" value="UniProtKB-UniRule"/>
</dbReference>
<dbReference type="Gene3D" id="3.30.1320.10">
    <property type="match status" value="1"/>
</dbReference>